<accession>A0A0E9T3Y1</accession>
<keyword evidence="1" id="KW-0472">Membrane</keyword>
<protein>
    <submittedName>
        <fullName evidence="2">Uncharacterized protein</fullName>
    </submittedName>
</protein>
<name>A0A0E9T3Y1_ANGAN</name>
<dbReference type="AlphaFoldDB" id="A0A0E9T3Y1"/>
<proteinExistence type="predicted"/>
<keyword evidence="1" id="KW-1133">Transmembrane helix</keyword>
<dbReference type="EMBL" id="GBXM01060241">
    <property type="protein sequence ID" value="JAH48336.1"/>
    <property type="molecule type" value="Transcribed_RNA"/>
</dbReference>
<evidence type="ECO:0000313" key="2">
    <source>
        <dbReference type="EMBL" id="JAH48336.1"/>
    </source>
</evidence>
<evidence type="ECO:0000256" key="1">
    <source>
        <dbReference type="SAM" id="Phobius"/>
    </source>
</evidence>
<reference evidence="2" key="2">
    <citation type="journal article" date="2015" name="Fish Shellfish Immunol.">
        <title>Early steps in the European eel (Anguilla anguilla)-Vibrio vulnificus interaction in the gills: Role of the RtxA13 toxin.</title>
        <authorList>
            <person name="Callol A."/>
            <person name="Pajuelo D."/>
            <person name="Ebbesson L."/>
            <person name="Teles M."/>
            <person name="MacKenzie S."/>
            <person name="Amaro C."/>
        </authorList>
    </citation>
    <scope>NUCLEOTIDE SEQUENCE</scope>
</reference>
<reference evidence="2" key="1">
    <citation type="submission" date="2014-11" db="EMBL/GenBank/DDBJ databases">
        <authorList>
            <person name="Amaro Gonzalez C."/>
        </authorList>
    </citation>
    <scope>NUCLEOTIDE SEQUENCE</scope>
</reference>
<sequence length="65" mass="7780">MKPQVIKHVIHMTCRNTIMLFYIIYRSILIVRLVQLFLNGHNLRCEYLFSTAYVGIIYTFSKRQA</sequence>
<feature type="transmembrane region" description="Helical" evidence="1">
    <location>
        <begin position="20"/>
        <end position="38"/>
    </location>
</feature>
<keyword evidence="1" id="KW-0812">Transmembrane</keyword>
<organism evidence="2">
    <name type="scientific">Anguilla anguilla</name>
    <name type="common">European freshwater eel</name>
    <name type="synonym">Muraena anguilla</name>
    <dbReference type="NCBI Taxonomy" id="7936"/>
    <lineage>
        <taxon>Eukaryota</taxon>
        <taxon>Metazoa</taxon>
        <taxon>Chordata</taxon>
        <taxon>Craniata</taxon>
        <taxon>Vertebrata</taxon>
        <taxon>Euteleostomi</taxon>
        <taxon>Actinopterygii</taxon>
        <taxon>Neopterygii</taxon>
        <taxon>Teleostei</taxon>
        <taxon>Anguilliformes</taxon>
        <taxon>Anguillidae</taxon>
        <taxon>Anguilla</taxon>
    </lineage>
</organism>